<protein>
    <recommendedName>
        <fullName evidence="3">Aminotransferase class V domain-containing protein</fullName>
    </recommendedName>
</protein>
<keyword evidence="5" id="KW-1185">Reference proteome</keyword>
<sequence length="461" mass="52259">MSISGLPPSKLDSFDPSSTPPPFGHQLKKYWAFDDDYVNLNHGSYGSCPLPVLKEVQRLQWLSESNPDRFHRVTFLPLLAESRKLIADLIGAQDDEIVFVPNTTHGVNTVLRNFEWREGDIIIGASTTYGAVARTIQYLSDRTEEPKPSVYNVLYTFPLKHSEIVELFRARIREIKQQHTSSNFVDVPEGAILPDGVQADPKGNRIVAVIDSITSNPGIALPWQELVRVCKEEGVWSVIDAAHSIGQEVNLNLTEIRPDFWVSNCHKWLYVKRGCAVLYTPKRNQHVIKSSIPTSHDYISPSNPKFEEKGTNFIEQHHWTGTMDFTPYLSIKSTLEFRKWIGGEEALNTYCHDLAVKGGKRLAEILGTKVLDEDGELTLNMANVQLALPTKHPKDTLWKINDMLREKLLNEANAYVAHYFHAGTWWCRASAQAWVELSDFEYVGEALKKICKEITEAFPEV</sequence>
<dbReference type="Gene3D" id="3.40.640.10">
    <property type="entry name" value="Type I PLP-dependent aspartate aminotransferase-like (Major domain)"/>
    <property type="match status" value="1"/>
</dbReference>
<organism evidence="4 5">
    <name type="scientific">Cerrena zonata</name>
    <dbReference type="NCBI Taxonomy" id="2478898"/>
    <lineage>
        <taxon>Eukaryota</taxon>
        <taxon>Fungi</taxon>
        <taxon>Dikarya</taxon>
        <taxon>Basidiomycota</taxon>
        <taxon>Agaricomycotina</taxon>
        <taxon>Agaricomycetes</taxon>
        <taxon>Polyporales</taxon>
        <taxon>Cerrenaceae</taxon>
        <taxon>Cerrena</taxon>
    </lineage>
</organism>
<evidence type="ECO:0000313" key="4">
    <source>
        <dbReference type="EMBL" id="KAK7691099.1"/>
    </source>
</evidence>
<dbReference type="InterPro" id="IPR015421">
    <property type="entry name" value="PyrdxlP-dep_Trfase_major"/>
</dbReference>
<feature type="region of interest" description="Disordered" evidence="2">
    <location>
        <begin position="1"/>
        <end position="20"/>
    </location>
</feature>
<dbReference type="PANTHER" id="PTHR43092:SF2">
    <property type="entry name" value="HERCYNYLCYSTEINE SULFOXIDE LYASE"/>
    <property type="match status" value="1"/>
</dbReference>
<evidence type="ECO:0000256" key="2">
    <source>
        <dbReference type="SAM" id="MobiDB-lite"/>
    </source>
</evidence>
<dbReference type="AlphaFoldDB" id="A0AAW0GIW3"/>
<gene>
    <name evidence="4" type="ORF">QCA50_006202</name>
</gene>
<reference evidence="4 5" key="1">
    <citation type="submission" date="2022-09" db="EMBL/GenBank/DDBJ databases">
        <authorList>
            <person name="Palmer J.M."/>
        </authorList>
    </citation>
    <scope>NUCLEOTIDE SEQUENCE [LARGE SCALE GENOMIC DNA]</scope>
    <source>
        <strain evidence="4 5">DSM 7382</strain>
    </source>
</reference>
<proteinExistence type="predicted"/>
<dbReference type="EMBL" id="JASBNA010000006">
    <property type="protein sequence ID" value="KAK7691099.1"/>
    <property type="molecule type" value="Genomic_DNA"/>
</dbReference>
<name>A0AAW0GIW3_9APHY</name>
<keyword evidence="1" id="KW-0663">Pyridoxal phosphate</keyword>
<evidence type="ECO:0000256" key="1">
    <source>
        <dbReference type="ARBA" id="ARBA00022898"/>
    </source>
</evidence>
<dbReference type="PANTHER" id="PTHR43092">
    <property type="entry name" value="L-CYSTEINE DESULFHYDRASE"/>
    <property type="match status" value="1"/>
</dbReference>
<feature type="domain" description="Aminotransferase class V" evidence="3">
    <location>
        <begin position="77"/>
        <end position="142"/>
    </location>
</feature>
<dbReference type="SUPFAM" id="SSF53383">
    <property type="entry name" value="PLP-dependent transferases"/>
    <property type="match status" value="1"/>
</dbReference>
<dbReference type="Pfam" id="PF00266">
    <property type="entry name" value="Aminotran_5"/>
    <property type="match status" value="2"/>
</dbReference>
<comment type="caution">
    <text evidence="4">The sequence shown here is derived from an EMBL/GenBank/DDBJ whole genome shotgun (WGS) entry which is preliminary data.</text>
</comment>
<accession>A0AAW0GIW3</accession>
<dbReference type="InterPro" id="IPR015424">
    <property type="entry name" value="PyrdxlP-dep_Trfase"/>
</dbReference>
<evidence type="ECO:0000259" key="3">
    <source>
        <dbReference type="Pfam" id="PF00266"/>
    </source>
</evidence>
<feature type="domain" description="Aminotransferase class V" evidence="3">
    <location>
        <begin position="209"/>
        <end position="385"/>
    </location>
</feature>
<dbReference type="InterPro" id="IPR000192">
    <property type="entry name" value="Aminotrans_V_dom"/>
</dbReference>
<evidence type="ECO:0000313" key="5">
    <source>
        <dbReference type="Proteomes" id="UP001385951"/>
    </source>
</evidence>
<dbReference type="Proteomes" id="UP001385951">
    <property type="component" value="Unassembled WGS sequence"/>
</dbReference>